<keyword evidence="2" id="KW-1185">Reference proteome</keyword>
<accession>A0ABP5WQS3</accession>
<protein>
    <submittedName>
        <fullName evidence="1">Uncharacterized protein</fullName>
    </submittedName>
</protein>
<dbReference type="Proteomes" id="UP001501231">
    <property type="component" value="Unassembled WGS sequence"/>
</dbReference>
<reference evidence="2" key="1">
    <citation type="journal article" date="2019" name="Int. J. Syst. Evol. Microbiol.">
        <title>The Global Catalogue of Microorganisms (GCM) 10K type strain sequencing project: providing services to taxonomists for standard genome sequencing and annotation.</title>
        <authorList>
            <consortium name="The Broad Institute Genomics Platform"/>
            <consortium name="The Broad Institute Genome Sequencing Center for Infectious Disease"/>
            <person name="Wu L."/>
            <person name="Ma J."/>
        </authorList>
    </citation>
    <scope>NUCLEOTIDE SEQUENCE [LARGE SCALE GENOMIC DNA]</scope>
    <source>
        <strain evidence="2">JCM 3325</strain>
    </source>
</reference>
<evidence type="ECO:0000313" key="1">
    <source>
        <dbReference type="EMBL" id="GAA2433809.1"/>
    </source>
</evidence>
<name>A0ABP5WQS3_9ACTN</name>
<organism evidence="1 2">
    <name type="scientific">Actinomadura vinacea</name>
    <dbReference type="NCBI Taxonomy" id="115336"/>
    <lineage>
        <taxon>Bacteria</taxon>
        <taxon>Bacillati</taxon>
        <taxon>Actinomycetota</taxon>
        <taxon>Actinomycetes</taxon>
        <taxon>Streptosporangiales</taxon>
        <taxon>Thermomonosporaceae</taxon>
        <taxon>Actinomadura</taxon>
    </lineage>
</organism>
<proteinExistence type="predicted"/>
<gene>
    <name evidence="1" type="ORF">GCM10010191_55100</name>
</gene>
<dbReference type="EMBL" id="BAAARW010000020">
    <property type="protein sequence ID" value="GAA2433809.1"/>
    <property type="molecule type" value="Genomic_DNA"/>
</dbReference>
<sequence>MTGVAPRHDHLRRLGEALEATGDYTARLMGPAELHVRRTGAARLVEDIGAERDRDGAWWLLWSWGERICRADDIPAALASIARVLAIRD</sequence>
<comment type="caution">
    <text evidence="1">The sequence shown here is derived from an EMBL/GenBank/DDBJ whole genome shotgun (WGS) entry which is preliminary data.</text>
</comment>
<evidence type="ECO:0000313" key="2">
    <source>
        <dbReference type="Proteomes" id="UP001501231"/>
    </source>
</evidence>